<dbReference type="AlphaFoldDB" id="A0A430AXJ9"/>
<feature type="domain" description="TcaA second" evidence="3">
    <location>
        <begin position="158"/>
        <end position="243"/>
    </location>
</feature>
<dbReference type="Pfam" id="PF22813">
    <property type="entry name" value="TcaA_2nd"/>
    <property type="match status" value="1"/>
</dbReference>
<dbReference type="Pfam" id="PF22820">
    <property type="entry name" value="TcaA_3rd_4th"/>
    <property type="match status" value="1"/>
</dbReference>
<feature type="domain" description="TcaA 4th" evidence="4">
    <location>
        <begin position="321"/>
        <end position="385"/>
    </location>
</feature>
<sequence length="550" mass="62243">MNSLKQCQNCGQENASHAAFCESCGHAFEVKKVNPCTSCGVDNEEEASFCENCGTKLVAETPLINKEVKRCPNCQHELEEGAAFCDNCGIKVLEEKIEVEPQNVEPNEVPFPNVEEEVMQRPKQPVSKKNKMIGLVVAICLVFGGGLYAFFSQQNSQEKQIESLVVAIKNKDTSYLVDRMVTEDPSLTINEESLRPMLKYFEENKEDINTLKKALETQQFFNGFSLKAEGKVALLFTKYNIQVTPAYSTIESNVKNSVILMDGKEVATTDSNKYSKKIGPLIPGVYSFEATIKNKKDKKESTYTLLPKGEESVDMRFVMVKIPIRSNMKEATVLINDKEAGKLTDGETEIGPLLWNNKMKVQLVKKTDTDKLKTDVKELKQVDVDEDSGTYPEIVLNFNSADDYDIESGIKLFYDDFSHVVDSNSHFEPSEFASKYYVDGDKNASFSGIKDYINWCRERSSKREYEGVTFNVNVKSVEPLSNNTYKIKYNVVYRTTYPYSTKKTPRIEGFDYSDVKVQFEQDEDSSDVKNFKFIDMGDGGKKVEDNRANE</sequence>
<feature type="transmembrane region" description="Helical" evidence="1">
    <location>
        <begin position="132"/>
        <end position="151"/>
    </location>
</feature>
<dbReference type="PANTHER" id="PTHR40038:SF1">
    <property type="entry name" value="MEMBRANE-ASSOCIATED PROTEIN TCAA"/>
    <property type="match status" value="1"/>
</dbReference>
<feature type="domain" description="DZANK-type" evidence="2">
    <location>
        <begin position="36"/>
        <end position="89"/>
    </location>
</feature>
<keyword evidence="1" id="KW-1133">Transmembrane helix</keyword>
<proteinExistence type="predicted"/>
<organism evidence="5 6">
    <name type="scientific">Vagococcus carniphilus</name>
    <dbReference type="NCBI Taxonomy" id="218144"/>
    <lineage>
        <taxon>Bacteria</taxon>
        <taxon>Bacillati</taxon>
        <taxon>Bacillota</taxon>
        <taxon>Bacilli</taxon>
        <taxon>Lactobacillales</taxon>
        <taxon>Enterococcaceae</taxon>
        <taxon>Vagococcus</taxon>
    </lineage>
</organism>
<reference evidence="5 6" key="1">
    <citation type="submission" date="2017-05" db="EMBL/GenBank/DDBJ databases">
        <title>Vagococcus spp. assemblies.</title>
        <authorList>
            <person name="Gulvik C.A."/>
        </authorList>
    </citation>
    <scope>NUCLEOTIDE SEQUENCE [LARGE SCALE GENOMIC DNA]</scope>
    <source>
        <strain evidence="5 6">SS1714</strain>
    </source>
</reference>
<keyword evidence="1" id="KW-0472">Membrane</keyword>
<evidence type="ECO:0000313" key="5">
    <source>
        <dbReference type="EMBL" id="RSU12756.1"/>
    </source>
</evidence>
<evidence type="ECO:0000256" key="1">
    <source>
        <dbReference type="SAM" id="Phobius"/>
    </source>
</evidence>
<evidence type="ECO:0000259" key="2">
    <source>
        <dbReference type="Pfam" id="PF12773"/>
    </source>
</evidence>
<dbReference type="GO" id="GO:0005886">
    <property type="term" value="C:plasma membrane"/>
    <property type="evidence" value="ECO:0007669"/>
    <property type="project" value="UniProtKB-SubCell"/>
</dbReference>
<dbReference type="PANTHER" id="PTHR40038">
    <property type="entry name" value="MEMBRANE-ASSOCIATED PROTEIN TCAA"/>
    <property type="match status" value="1"/>
</dbReference>
<dbReference type="InterPro" id="IPR054530">
    <property type="entry name" value="TcaA_4th"/>
</dbReference>
<dbReference type="EMBL" id="NGKB01000010">
    <property type="protein sequence ID" value="RSU12756.1"/>
    <property type="molecule type" value="Genomic_DNA"/>
</dbReference>
<evidence type="ECO:0000259" key="3">
    <source>
        <dbReference type="Pfam" id="PF22813"/>
    </source>
</evidence>
<keyword evidence="1" id="KW-0812">Transmembrane</keyword>
<dbReference type="InterPro" id="IPR054529">
    <property type="entry name" value="TcaA_2nd"/>
</dbReference>
<evidence type="ECO:0000313" key="6">
    <source>
        <dbReference type="Proteomes" id="UP000288028"/>
    </source>
</evidence>
<keyword evidence="6" id="KW-1185">Reference proteome</keyword>
<gene>
    <name evidence="5" type="ORF">CBF28_10540</name>
</gene>
<dbReference type="InterPro" id="IPR025874">
    <property type="entry name" value="DZR"/>
</dbReference>
<name>A0A430AXJ9_9ENTE</name>
<comment type="caution">
    <text evidence="5">The sequence shown here is derived from an EMBL/GenBank/DDBJ whole genome shotgun (WGS) entry which is preliminary data.</text>
</comment>
<accession>A0A430AXJ9</accession>
<dbReference type="Proteomes" id="UP000288028">
    <property type="component" value="Unassembled WGS sequence"/>
</dbReference>
<dbReference type="OrthoDB" id="1682769at2"/>
<protein>
    <submittedName>
        <fullName evidence="5">Uncharacterized protein</fullName>
    </submittedName>
</protein>
<dbReference type="Pfam" id="PF12773">
    <property type="entry name" value="DZR"/>
    <property type="match status" value="1"/>
</dbReference>
<evidence type="ECO:0000259" key="4">
    <source>
        <dbReference type="Pfam" id="PF22820"/>
    </source>
</evidence>